<dbReference type="RefSeq" id="WP_133107626.1">
    <property type="nucleotide sequence ID" value="NZ_SMNA01000005.1"/>
</dbReference>
<reference evidence="1 2" key="1">
    <citation type="submission" date="2019-03" db="EMBL/GenBank/DDBJ databases">
        <title>Genomic features of bacteria from cold environments.</title>
        <authorList>
            <person name="Shen L."/>
        </authorList>
    </citation>
    <scope>NUCLEOTIDE SEQUENCE [LARGE SCALE GENOMIC DNA]</scope>
    <source>
        <strain evidence="2">T3246-1</strain>
    </source>
</reference>
<comment type="caution">
    <text evidence="1">The sequence shown here is derived from an EMBL/GenBank/DDBJ whole genome shotgun (WGS) entry which is preliminary data.</text>
</comment>
<dbReference type="Pfam" id="PF04978">
    <property type="entry name" value="MST"/>
    <property type="match status" value="1"/>
</dbReference>
<gene>
    <name evidence="1" type="ORF">EXU48_10520</name>
</gene>
<dbReference type="InterPro" id="IPR034660">
    <property type="entry name" value="DinB/YfiT-like"/>
</dbReference>
<evidence type="ECO:0000313" key="1">
    <source>
        <dbReference type="EMBL" id="TDE93900.1"/>
    </source>
</evidence>
<dbReference type="InterPro" id="IPR007061">
    <property type="entry name" value="MST-like"/>
</dbReference>
<dbReference type="SUPFAM" id="SSF109854">
    <property type="entry name" value="DinB/YfiT-like putative metalloenzymes"/>
    <property type="match status" value="1"/>
</dbReference>
<dbReference type="Gene3D" id="1.20.120.450">
    <property type="entry name" value="dinb family like domain"/>
    <property type="match status" value="1"/>
</dbReference>
<organism evidence="1 2">
    <name type="scientific">Occultella glacieicola</name>
    <dbReference type="NCBI Taxonomy" id="2518684"/>
    <lineage>
        <taxon>Bacteria</taxon>
        <taxon>Bacillati</taxon>
        <taxon>Actinomycetota</taxon>
        <taxon>Actinomycetes</taxon>
        <taxon>Micrococcales</taxon>
        <taxon>Ruaniaceae</taxon>
        <taxon>Occultella</taxon>
    </lineage>
</organism>
<dbReference type="EMBL" id="SMNA01000005">
    <property type="protein sequence ID" value="TDE93900.1"/>
    <property type="molecule type" value="Genomic_DNA"/>
</dbReference>
<keyword evidence="2" id="KW-1185">Reference proteome</keyword>
<dbReference type="Proteomes" id="UP000504882">
    <property type="component" value="Unassembled WGS sequence"/>
</dbReference>
<proteinExistence type="predicted"/>
<evidence type="ECO:0000313" key="2">
    <source>
        <dbReference type="Proteomes" id="UP000504882"/>
    </source>
</evidence>
<name>A0ABY2E467_9MICO</name>
<accession>A0ABY2E467</accession>
<sequence length="203" mass="22109">MAEMKAILTRYLDSQRNALLWKLDGLGEYDLRRPMVPSGTNLLGLVKHVAAVESDYFGNVFGRPFPDPQPWMAEDAEPNADMWVTPEESTASILDLYARVREHAAETIAALDVDSPGVVPWWGEHGDVTLGWILVHVATEVARHAGHADIVREQIDGAIGLRDGVSNLPEEGNVAWWSGYTARVEAGAQEAAGVRDAGPQNTA</sequence>
<protein>
    <submittedName>
        <fullName evidence="1">DinB family protein</fullName>
    </submittedName>
</protein>